<gene>
    <name evidence="1" type="ORF">J4709_27100</name>
</gene>
<accession>A0ABS3RX84</accession>
<reference evidence="1 2" key="1">
    <citation type="submission" date="2021-03" db="EMBL/GenBank/DDBJ databases">
        <title>Actinomadura violae sp. nov., isolated from lichen in Thailand.</title>
        <authorList>
            <person name="Kanchanasin P."/>
            <person name="Saeng-In P."/>
            <person name="Phongsopitanun W."/>
            <person name="Yuki M."/>
            <person name="Kudo T."/>
            <person name="Ohkuma M."/>
            <person name="Tanasupawat S."/>
        </authorList>
    </citation>
    <scope>NUCLEOTIDE SEQUENCE [LARGE SCALE GENOMIC DNA]</scope>
    <source>
        <strain evidence="1 2">LCR2-06</strain>
    </source>
</reference>
<dbReference type="RefSeq" id="WP_208244634.1">
    <property type="nucleotide sequence ID" value="NZ_JAGEPF010000017.1"/>
</dbReference>
<protein>
    <submittedName>
        <fullName evidence="1">Uncharacterized protein</fullName>
    </submittedName>
</protein>
<dbReference type="Proteomes" id="UP000680206">
    <property type="component" value="Unassembled WGS sequence"/>
</dbReference>
<dbReference type="EMBL" id="JAGEPF010000017">
    <property type="protein sequence ID" value="MBO2461256.1"/>
    <property type="molecule type" value="Genomic_DNA"/>
</dbReference>
<keyword evidence="2" id="KW-1185">Reference proteome</keyword>
<evidence type="ECO:0000313" key="2">
    <source>
        <dbReference type="Proteomes" id="UP000680206"/>
    </source>
</evidence>
<organism evidence="1 2">
    <name type="scientific">Actinomadura violacea</name>
    <dbReference type="NCBI Taxonomy" id="2819934"/>
    <lineage>
        <taxon>Bacteria</taxon>
        <taxon>Bacillati</taxon>
        <taxon>Actinomycetota</taxon>
        <taxon>Actinomycetes</taxon>
        <taxon>Streptosporangiales</taxon>
        <taxon>Thermomonosporaceae</taxon>
        <taxon>Actinomadura</taxon>
    </lineage>
</organism>
<sequence>MYEYGVYSFDGPRRFRLSFCRQFDIDRDGVGVLIQLRCEFEYEPAPALEALGAHHRWWCGMEDEPPLAVVLDEIGRGPEWAVVAAHRPAASSVRQEDVC</sequence>
<name>A0ABS3RX84_9ACTN</name>
<proteinExistence type="predicted"/>
<comment type="caution">
    <text evidence="1">The sequence shown here is derived from an EMBL/GenBank/DDBJ whole genome shotgun (WGS) entry which is preliminary data.</text>
</comment>
<evidence type="ECO:0000313" key="1">
    <source>
        <dbReference type="EMBL" id="MBO2461256.1"/>
    </source>
</evidence>